<reference evidence="3" key="1">
    <citation type="journal article" date="2005" name="Nature">
        <title>The map-based sequence of the rice genome.</title>
        <authorList>
            <consortium name="International rice genome sequencing project (IRGSP)"/>
            <person name="Matsumoto T."/>
            <person name="Wu J."/>
            <person name="Kanamori H."/>
            <person name="Katayose Y."/>
            <person name="Fujisawa M."/>
            <person name="Namiki N."/>
            <person name="Mizuno H."/>
            <person name="Yamamoto K."/>
            <person name="Antonio B.A."/>
            <person name="Baba T."/>
            <person name="Sakata K."/>
            <person name="Nagamura Y."/>
            <person name="Aoki H."/>
            <person name="Arikawa K."/>
            <person name="Arita K."/>
            <person name="Bito T."/>
            <person name="Chiden Y."/>
            <person name="Fujitsuka N."/>
            <person name="Fukunaka R."/>
            <person name="Hamada M."/>
            <person name="Harada C."/>
            <person name="Hayashi A."/>
            <person name="Hijishita S."/>
            <person name="Honda M."/>
            <person name="Hosokawa S."/>
            <person name="Ichikawa Y."/>
            <person name="Idonuma A."/>
            <person name="Iijima M."/>
            <person name="Ikeda M."/>
            <person name="Ikeno M."/>
            <person name="Ito K."/>
            <person name="Ito S."/>
            <person name="Ito T."/>
            <person name="Ito Y."/>
            <person name="Ito Y."/>
            <person name="Iwabuchi A."/>
            <person name="Kamiya K."/>
            <person name="Karasawa W."/>
            <person name="Kurita K."/>
            <person name="Katagiri S."/>
            <person name="Kikuta A."/>
            <person name="Kobayashi H."/>
            <person name="Kobayashi N."/>
            <person name="Machita K."/>
            <person name="Maehara T."/>
            <person name="Masukawa M."/>
            <person name="Mizubayashi T."/>
            <person name="Mukai Y."/>
            <person name="Nagasaki H."/>
            <person name="Nagata Y."/>
            <person name="Naito S."/>
            <person name="Nakashima M."/>
            <person name="Nakama Y."/>
            <person name="Nakamichi Y."/>
            <person name="Nakamura M."/>
            <person name="Meguro A."/>
            <person name="Negishi M."/>
            <person name="Ohta I."/>
            <person name="Ohta T."/>
            <person name="Okamoto M."/>
            <person name="Ono N."/>
            <person name="Saji S."/>
            <person name="Sakaguchi M."/>
            <person name="Sakai K."/>
            <person name="Shibata M."/>
            <person name="Shimokawa T."/>
            <person name="Song J."/>
            <person name="Takazaki Y."/>
            <person name="Terasawa K."/>
            <person name="Tsugane M."/>
            <person name="Tsuji K."/>
            <person name="Ueda S."/>
            <person name="Waki K."/>
            <person name="Yamagata H."/>
            <person name="Yamamoto M."/>
            <person name="Yamamoto S."/>
            <person name="Yamane H."/>
            <person name="Yoshiki S."/>
            <person name="Yoshihara R."/>
            <person name="Yukawa K."/>
            <person name="Zhong H."/>
            <person name="Yano M."/>
            <person name="Yuan Q."/>
            <person name="Ouyang S."/>
            <person name="Liu J."/>
            <person name="Jones K.M."/>
            <person name="Gansberger K."/>
            <person name="Moffat K."/>
            <person name="Hill J."/>
            <person name="Bera J."/>
            <person name="Fadrosh D."/>
            <person name="Jin S."/>
            <person name="Johri S."/>
            <person name="Kim M."/>
            <person name="Overton L."/>
            <person name="Reardon M."/>
            <person name="Tsitrin T."/>
            <person name="Vuong H."/>
            <person name="Weaver B."/>
            <person name="Ciecko A."/>
            <person name="Tallon L."/>
            <person name="Jackson J."/>
            <person name="Pai G."/>
            <person name="Aken S.V."/>
            <person name="Utterback T."/>
            <person name="Reidmuller S."/>
            <person name="Feldblyum T."/>
            <person name="Hsiao J."/>
            <person name="Zismann V."/>
            <person name="Iobst S."/>
            <person name="de Vazeille A.R."/>
            <person name="Buell C.R."/>
            <person name="Ying K."/>
            <person name="Li Y."/>
            <person name="Lu T."/>
            <person name="Huang Y."/>
            <person name="Zhao Q."/>
            <person name="Feng Q."/>
            <person name="Zhang L."/>
            <person name="Zhu J."/>
            <person name="Weng Q."/>
            <person name="Mu J."/>
            <person name="Lu Y."/>
            <person name="Fan D."/>
            <person name="Liu Y."/>
            <person name="Guan J."/>
            <person name="Zhang Y."/>
            <person name="Yu S."/>
            <person name="Liu X."/>
            <person name="Zhang Y."/>
            <person name="Hong G."/>
            <person name="Han B."/>
            <person name="Choisne N."/>
            <person name="Demange N."/>
            <person name="Orjeda G."/>
            <person name="Samain S."/>
            <person name="Cattolico L."/>
            <person name="Pelletier E."/>
            <person name="Couloux A."/>
            <person name="Segurens B."/>
            <person name="Wincker P."/>
            <person name="D'Hont A."/>
            <person name="Scarpelli C."/>
            <person name="Weissenbach J."/>
            <person name="Salanoubat M."/>
            <person name="Quetier F."/>
            <person name="Yu Y."/>
            <person name="Kim H.R."/>
            <person name="Rambo T."/>
            <person name="Currie J."/>
            <person name="Collura K."/>
            <person name="Luo M."/>
            <person name="Yang T."/>
            <person name="Ammiraju J.S.S."/>
            <person name="Engler F."/>
            <person name="Soderlund C."/>
            <person name="Wing R.A."/>
            <person name="Palmer L.E."/>
            <person name="de la Bastide M."/>
            <person name="Spiegel L."/>
            <person name="Nascimento L."/>
            <person name="Zutavern T."/>
            <person name="O'Shaughnessy A."/>
            <person name="Dike S."/>
            <person name="Dedhia N."/>
            <person name="Preston R."/>
            <person name="Balija V."/>
            <person name="McCombie W.R."/>
            <person name="Chow T."/>
            <person name="Chen H."/>
            <person name="Chung M."/>
            <person name="Chen C."/>
            <person name="Shaw J."/>
            <person name="Wu H."/>
            <person name="Hsiao K."/>
            <person name="Chao Y."/>
            <person name="Chu M."/>
            <person name="Cheng C."/>
            <person name="Hour A."/>
            <person name="Lee P."/>
            <person name="Lin S."/>
            <person name="Lin Y."/>
            <person name="Liou J."/>
            <person name="Liu S."/>
            <person name="Hsing Y."/>
            <person name="Raghuvanshi S."/>
            <person name="Mohanty A."/>
            <person name="Bharti A.K."/>
            <person name="Gaur A."/>
            <person name="Gupta V."/>
            <person name="Kumar D."/>
            <person name="Ravi V."/>
            <person name="Vij S."/>
            <person name="Kapur A."/>
            <person name="Khurana P."/>
            <person name="Khurana P."/>
            <person name="Khurana J.P."/>
            <person name="Tyagi A.K."/>
            <person name="Gaikwad K."/>
            <person name="Singh A."/>
            <person name="Dalal V."/>
            <person name="Srivastava S."/>
            <person name="Dixit A."/>
            <person name="Pal A.K."/>
            <person name="Ghazi I.A."/>
            <person name="Yadav M."/>
            <person name="Pandit A."/>
            <person name="Bhargava A."/>
            <person name="Sureshbabu K."/>
            <person name="Batra K."/>
            <person name="Sharma T.R."/>
            <person name="Mohapatra T."/>
            <person name="Singh N.K."/>
            <person name="Messing J."/>
            <person name="Nelson A.B."/>
            <person name="Fuks G."/>
            <person name="Kavchok S."/>
            <person name="Keizer G."/>
            <person name="Linton E."/>
            <person name="Llaca V."/>
            <person name="Song R."/>
            <person name="Tanyolac B."/>
            <person name="Young S."/>
            <person name="Ho-Il K."/>
            <person name="Hahn J.H."/>
            <person name="Sangsakoo G."/>
            <person name="Vanavichit A."/>
            <person name="de Mattos Luiz.A.T."/>
            <person name="Zimmer P.D."/>
            <person name="Malone G."/>
            <person name="Dellagostin O."/>
            <person name="de Oliveira A.C."/>
            <person name="Bevan M."/>
            <person name="Bancroft I."/>
            <person name="Minx P."/>
            <person name="Cordum H."/>
            <person name="Wilson R."/>
            <person name="Cheng Z."/>
            <person name="Jin W."/>
            <person name="Jiang J."/>
            <person name="Leong S.A."/>
            <person name="Iwama H."/>
            <person name="Gojobori T."/>
            <person name="Itoh T."/>
            <person name="Niimura Y."/>
            <person name="Fujii Y."/>
            <person name="Habara T."/>
            <person name="Sakai H."/>
            <person name="Sato Y."/>
            <person name="Wilson G."/>
            <person name="Kumar K."/>
            <person name="McCouch S."/>
            <person name="Juretic N."/>
            <person name="Hoen D."/>
            <person name="Wright S."/>
            <person name="Bruskiewich R."/>
            <person name="Bureau T."/>
            <person name="Miyao A."/>
            <person name="Hirochika H."/>
            <person name="Nishikawa T."/>
            <person name="Kadowaki K."/>
            <person name="Sugiura M."/>
            <person name="Burr B."/>
            <person name="Sasaki T."/>
        </authorList>
    </citation>
    <scope>NUCLEOTIDE SEQUENCE [LARGE SCALE GENOMIC DNA]</scope>
    <source>
        <strain evidence="3">cv. Nipponbare</strain>
    </source>
</reference>
<dbReference type="Proteomes" id="UP000059680">
    <property type="component" value="Chromosome 2"/>
</dbReference>
<dbReference type="EMBL" id="AP014958">
    <property type="protein sequence ID" value="BAS77884.1"/>
    <property type="molecule type" value="Genomic_DNA"/>
</dbReference>
<keyword evidence="3" id="KW-1185">Reference proteome</keyword>
<dbReference type="PaxDb" id="39947-A0A0P0VH11"/>
<evidence type="ECO:0000313" key="2">
    <source>
        <dbReference type="EMBL" id="BAS77884.1"/>
    </source>
</evidence>
<evidence type="ECO:0000256" key="1">
    <source>
        <dbReference type="SAM" id="MobiDB-lite"/>
    </source>
</evidence>
<reference evidence="2 3" key="2">
    <citation type="journal article" date="2013" name="Plant Cell Physiol.">
        <title>Rice Annotation Project Database (RAP-DB): an integrative and interactive database for rice genomics.</title>
        <authorList>
            <person name="Sakai H."/>
            <person name="Lee S.S."/>
            <person name="Tanaka T."/>
            <person name="Numa H."/>
            <person name="Kim J."/>
            <person name="Kawahara Y."/>
            <person name="Wakimoto H."/>
            <person name="Yang C.C."/>
            <person name="Iwamoto M."/>
            <person name="Abe T."/>
            <person name="Yamada Y."/>
            <person name="Muto A."/>
            <person name="Inokuchi H."/>
            <person name="Ikemura T."/>
            <person name="Matsumoto T."/>
            <person name="Sasaki T."/>
            <person name="Itoh T."/>
        </authorList>
    </citation>
    <scope>NUCLEOTIDE SEQUENCE [LARGE SCALE GENOMIC DNA]</scope>
    <source>
        <strain evidence="3">cv. Nipponbare</strain>
    </source>
</reference>
<feature type="non-terminal residue" evidence="2">
    <location>
        <position position="1"/>
    </location>
</feature>
<dbReference type="Gramene" id="Os02t0247500-01">
    <property type="protein sequence ID" value="Os02t0247500-01"/>
    <property type="gene ID" value="Os02g0247500"/>
</dbReference>
<dbReference type="SMR" id="A0A0P0VH11"/>
<proteinExistence type="predicted"/>
<organism evidence="2 3">
    <name type="scientific">Oryza sativa subsp. japonica</name>
    <name type="common">Rice</name>
    <dbReference type="NCBI Taxonomy" id="39947"/>
    <lineage>
        <taxon>Eukaryota</taxon>
        <taxon>Viridiplantae</taxon>
        <taxon>Streptophyta</taxon>
        <taxon>Embryophyta</taxon>
        <taxon>Tracheophyta</taxon>
        <taxon>Spermatophyta</taxon>
        <taxon>Magnoliopsida</taxon>
        <taxon>Liliopsida</taxon>
        <taxon>Poales</taxon>
        <taxon>Poaceae</taxon>
        <taxon>BOP clade</taxon>
        <taxon>Oryzoideae</taxon>
        <taxon>Oryzeae</taxon>
        <taxon>Oryzinae</taxon>
        <taxon>Oryza</taxon>
        <taxon>Oryza sativa</taxon>
    </lineage>
</organism>
<protein>
    <submittedName>
        <fullName evidence="2">Os02g0247500 protein</fullName>
    </submittedName>
</protein>
<gene>
    <name evidence="2" type="ordered locus">Os02g0247500</name>
    <name evidence="2" type="ORF">OSNPB_020247500</name>
</gene>
<dbReference type="InParanoid" id="A0A0P0VH11"/>
<reference evidence="2 3" key="3">
    <citation type="journal article" date="2013" name="Rice">
        <title>Improvement of the Oryza sativa Nipponbare reference genome using next generation sequence and optical map data.</title>
        <authorList>
            <person name="Kawahara Y."/>
            <person name="de la Bastide M."/>
            <person name="Hamilton J.P."/>
            <person name="Kanamori H."/>
            <person name="McCombie W.R."/>
            <person name="Ouyang S."/>
            <person name="Schwartz D.C."/>
            <person name="Tanaka T."/>
            <person name="Wu J."/>
            <person name="Zhou S."/>
            <person name="Childs K.L."/>
            <person name="Davidson R.M."/>
            <person name="Lin H."/>
            <person name="Quesada-Ocampo L."/>
            <person name="Vaillancourt B."/>
            <person name="Sakai H."/>
            <person name="Lee S.S."/>
            <person name="Kim J."/>
            <person name="Numa H."/>
            <person name="Itoh T."/>
            <person name="Buell C.R."/>
            <person name="Matsumoto T."/>
        </authorList>
    </citation>
    <scope>NUCLEOTIDE SEQUENCE [LARGE SCALE GENOMIC DNA]</scope>
    <source>
        <strain evidence="3">cv. Nipponbare</strain>
    </source>
</reference>
<dbReference type="AlphaFoldDB" id="A0A0P0VH11"/>
<sequence>LEQGREAGDHGCVAASEDGERRLAGPTVAAGDRPLSAVTSAISVARVGSEVVMSTSAPPGARPTRAPVEG</sequence>
<accession>A0A0P0VH11</accession>
<evidence type="ECO:0000313" key="3">
    <source>
        <dbReference type="Proteomes" id="UP000059680"/>
    </source>
</evidence>
<name>A0A0P0VH11_ORYSJ</name>
<feature type="region of interest" description="Disordered" evidence="1">
    <location>
        <begin position="1"/>
        <end position="28"/>
    </location>
</feature>